<evidence type="ECO:0000256" key="9">
    <source>
        <dbReference type="PROSITE-ProRule" id="PRU10141"/>
    </source>
</evidence>
<organism evidence="12 13">
    <name type="scientific">Halteria grandinella</name>
    <dbReference type="NCBI Taxonomy" id="5974"/>
    <lineage>
        <taxon>Eukaryota</taxon>
        <taxon>Sar</taxon>
        <taxon>Alveolata</taxon>
        <taxon>Ciliophora</taxon>
        <taxon>Intramacronucleata</taxon>
        <taxon>Spirotrichea</taxon>
        <taxon>Stichotrichia</taxon>
        <taxon>Sporadotrichida</taxon>
        <taxon>Halteriidae</taxon>
        <taxon>Halteria</taxon>
    </lineage>
</organism>
<dbReference type="InterPro" id="IPR050236">
    <property type="entry name" value="Ser_Thr_kinase_AGC"/>
</dbReference>
<reference evidence="12" key="1">
    <citation type="submission" date="2019-06" db="EMBL/GenBank/DDBJ databases">
        <authorList>
            <person name="Zheng W."/>
        </authorList>
    </citation>
    <scope>NUCLEOTIDE SEQUENCE</scope>
    <source>
        <strain evidence="12">QDHG01</strain>
    </source>
</reference>
<evidence type="ECO:0000313" key="13">
    <source>
        <dbReference type="Proteomes" id="UP000785679"/>
    </source>
</evidence>
<dbReference type="PANTHER" id="PTHR24356">
    <property type="entry name" value="SERINE/THREONINE-PROTEIN KINASE"/>
    <property type="match status" value="1"/>
</dbReference>
<evidence type="ECO:0000259" key="11">
    <source>
        <dbReference type="PROSITE" id="PS50011"/>
    </source>
</evidence>
<evidence type="ECO:0000256" key="8">
    <source>
        <dbReference type="ARBA" id="ARBA00048679"/>
    </source>
</evidence>
<protein>
    <recommendedName>
        <fullName evidence="1">non-specific serine/threonine protein kinase</fullName>
        <ecNumber evidence="1">2.7.11.1</ecNumber>
    </recommendedName>
</protein>
<dbReference type="SMART" id="SM00220">
    <property type="entry name" value="S_TKc"/>
    <property type="match status" value="1"/>
</dbReference>
<evidence type="ECO:0000313" key="12">
    <source>
        <dbReference type="EMBL" id="TNV83062.1"/>
    </source>
</evidence>
<evidence type="ECO:0000256" key="6">
    <source>
        <dbReference type="ARBA" id="ARBA00022840"/>
    </source>
</evidence>
<dbReference type="Gene3D" id="1.10.510.10">
    <property type="entry name" value="Transferase(Phosphotransferase) domain 1"/>
    <property type="match status" value="1"/>
</dbReference>
<dbReference type="GO" id="GO:0005524">
    <property type="term" value="F:ATP binding"/>
    <property type="evidence" value="ECO:0007669"/>
    <property type="project" value="UniProtKB-UniRule"/>
</dbReference>
<dbReference type="OrthoDB" id="248923at2759"/>
<dbReference type="SUPFAM" id="SSF56112">
    <property type="entry name" value="Protein kinase-like (PK-like)"/>
    <property type="match status" value="1"/>
</dbReference>
<feature type="binding site" evidence="9">
    <location>
        <position position="93"/>
    </location>
    <ligand>
        <name>ATP</name>
        <dbReference type="ChEBI" id="CHEBI:30616"/>
    </ligand>
</feature>
<dbReference type="PROSITE" id="PS00108">
    <property type="entry name" value="PROTEIN_KINASE_ST"/>
    <property type="match status" value="1"/>
</dbReference>
<dbReference type="GO" id="GO:0035556">
    <property type="term" value="P:intracellular signal transduction"/>
    <property type="evidence" value="ECO:0007669"/>
    <property type="project" value="TreeGrafter"/>
</dbReference>
<evidence type="ECO:0000256" key="4">
    <source>
        <dbReference type="ARBA" id="ARBA00022741"/>
    </source>
</evidence>
<comment type="caution">
    <text evidence="12">The sequence shown here is derived from an EMBL/GenBank/DDBJ whole genome shotgun (WGS) entry which is preliminary data.</text>
</comment>
<dbReference type="GO" id="GO:0004674">
    <property type="term" value="F:protein serine/threonine kinase activity"/>
    <property type="evidence" value="ECO:0007669"/>
    <property type="project" value="UniProtKB-KW"/>
</dbReference>
<proteinExistence type="inferred from homology"/>
<keyword evidence="5" id="KW-0418">Kinase</keyword>
<evidence type="ECO:0000256" key="7">
    <source>
        <dbReference type="ARBA" id="ARBA00047899"/>
    </source>
</evidence>
<dbReference type="EMBL" id="RRYP01004207">
    <property type="protein sequence ID" value="TNV83062.1"/>
    <property type="molecule type" value="Genomic_DNA"/>
</dbReference>
<name>A0A8J8NW11_HALGN</name>
<dbReference type="Gene3D" id="3.30.200.20">
    <property type="entry name" value="Phosphorylase Kinase, domain 1"/>
    <property type="match status" value="1"/>
</dbReference>
<dbReference type="InterPro" id="IPR008271">
    <property type="entry name" value="Ser/Thr_kinase_AS"/>
</dbReference>
<dbReference type="EC" id="2.7.11.1" evidence="1"/>
<evidence type="ECO:0000256" key="5">
    <source>
        <dbReference type="ARBA" id="ARBA00022777"/>
    </source>
</evidence>
<dbReference type="InterPro" id="IPR045270">
    <property type="entry name" value="STKc_AGC"/>
</dbReference>
<keyword evidence="2 10" id="KW-0723">Serine/threonine-protein kinase</keyword>
<dbReference type="InterPro" id="IPR000719">
    <property type="entry name" value="Prot_kinase_dom"/>
</dbReference>
<dbReference type="CDD" id="cd05123">
    <property type="entry name" value="STKc_AGC"/>
    <property type="match status" value="1"/>
</dbReference>
<dbReference type="AlphaFoldDB" id="A0A8J8NW11"/>
<dbReference type="InterPro" id="IPR017441">
    <property type="entry name" value="Protein_kinase_ATP_BS"/>
</dbReference>
<keyword evidence="6 9" id="KW-0067">ATP-binding</keyword>
<gene>
    <name evidence="12" type="ORF">FGO68_gene13895</name>
</gene>
<keyword evidence="4 9" id="KW-0547">Nucleotide-binding</keyword>
<keyword evidence="13" id="KW-1185">Reference proteome</keyword>
<evidence type="ECO:0000256" key="1">
    <source>
        <dbReference type="ARBA" id="ARBA00012513"/>
    </source>
</evidence>
<dbReference type="Pfam" id="PF00069">
    <property type="entry name" value="Pkinase"/>
    <property type="match status" value="1"/>
</dbReference>
<evidence type="ECO:0000256" key="3">
    <source>
        <dbReference type="ARBA" id="ARBA00022679"/>
    </source>
</evidence>
<dbReference type="InterPro" id="IPR011009">
    <property type="entry name" value="Kinase-like_dom_sf"/>
</dbReference>
<comment type="catalytic activity">
    <reaction evidence="7">
        <text>L-threonyl-[protein] + ATP = O-phospho-L-threonyl-[protein] + ADP + H(+)</text>
        <dbReference type="Rhea" id="RHEA:46608"/>
        <dbReference type="Rhea" id="RHEA-COMP:11060"/>
        <dbReference type="Rhea" id="RHEA-COMP:11605"/>
        <dbReference type="ChEBI" id="CHEBI:15378"/>
        <dbReference type="ChEBI" id="CHEBI:30013"/>
        <dbReference type="ChEBI" id="CHEBI:30616"/>
        <dbReference type="ChEBI" id="CHEBI:61977"/>
        <dbReference type="ChEBI" id="CHEBI:456216"/>
        <dbReference type="EC" id="2.7.11.1"/>
    </reaction>
</comment>
<dbReference type="FunFam" id="3.30.200.20:FF:000042">
    <property type="entry name" value="Aurora kinase A"/>
    <property type="match status" value="1"/>
</dbReference>
<accession>A0A8J8NW11</accession>
<comment type="similarity">
    <text evidence="10">Belongs to the protein kinase superfamily.</text>
</comment>
<feature type="domain" description="Protein kinase" evidence="11">
    <location>
        <begin position="60"/>
        <end position="323"/>
    </location>
</feature>
<sequence length="381" mass="44059">MQIRNPQSVRQESLVQIETDIECTIVAKRDVPILAINNSKYQAFQLRPREEYKYVEFRDIELIKQIGEGGFSKVYLVNNKKTKTEHALKSIRKDFMLSNGQVESIKQERDIMKAMNHPFIIKLQEVFNQQARIYFLMPYYPLGNMRQQLRLQGKFPEEIVRLMAAQLTLAIATLHAKGIVYRDLKPENILVGNDGYMVLADFGVSRQLKPGEASLGRVGTVDYIAAEIYRGQPHSFPVDWWSLGVLLYELLVSQAPFYHDDLEQTEWNVKNLPLRWPDPKHHGPGFSFKPTTKSFIRGLLDKDPKKRLGGVEGPLEVLRHPYFEGLDFAKLEKKELKLNWTPKMPQPPQQARAAVIEESVVSRAQLELVLQNKQKFSHFEE</sequence>
<dbReference type="PANTHER" id="PTHR24356:SF1">
    <property type="entry name" value="SERINE_THREONINE-PROTEIN KINASE GREATWALL"/>
    <property type="match status" value="1"/>
</dbReference>
<comment type="catalytic activity">
    <reaction evidence="8">
        <text>L-seryl-[protein] + ATP = O-phospho-L-seryl-[protein] + ADP + H(+)</text>
        <dbReference type="Rhea" id="RHEA:17989"/>
        <dbReference type="Rhea" id="RHEA-COMP:9863"/>
        <dbReference type="Rhea" id="RHEA-COMP:11604"/>
        <dbReference type="ChEBI" id="CHEBI:15378"/>
        <dbReference type="ChEBI" id="CHEBI:29999"/>
        <dbReference type="ChEBI" id="CHEBI:30616"/>
        <dbReference type="ChEBI" id="CHEBI:83421"/>
        <dbReference type="ChEBI" id="CHEBI:456216"/>
        <dbReference type="EC" id="2.7.11.1"/>
    </reaction>
</comment>
<dbReference type="PROSITE" id="PS50011">
    <property type="entry name" value="PROTEIN_KINASE_DOM"/>
    <property type="match status" value="1"/>
</dbReference>
<dbReference type="PROSITE" id="PS00107">
    <property type="entry name" value="PROTEIN_KINASE_ATP"/>
    <property type="match status" value="1"/>
</dbReference>
<keyword evidence="3" id="KW-0808">Transferase</keyword>
<dbReference type="Proteomes" id="UP000785679">
    <property type="component" value="Unassembled WGS sequence"/>
</dbReference>
<evidence type="ECO:0000256" key="2">
    <source>
        <dbReference type="ARBA" id="ARBA00022527"/>
    </source>
</evidence>
<evidence type="ECO:0000256" key="10">
    <source>
        <dbReference type="RuleBase" id="RU000304"/>
    </source>
</evidence>